<dbReference type="EMBL" id="GEDG01007328">
    <property type="protein sequence ID" value="JAP31165.1"/>
    <property type="molecule type" value="Transcribed_RNA"/>
</dbReference>
<keyword evidence="1" id="KW-1133">Transmembrane helix</keyword>
<accession>A0A0V0IEY8</accession>
<evidence type="ECO:0000313" key="2">
    <source>
        <dbReference type="EMBL" id="JAP31165.1"/>
    </source>
</evidence>
<reference evidence="2" key="1">
    <citation type="submission" date="2015-12" db="EMBL/GenBank/DDBJ databases">
        <title>Gene expression during late stages of embryo sac development: a critical building block for successful pollen-pistil interactions.</title>
        <authorList>
            <person name="Liu Y."/>
            <person name="Joly V."/>
            <person name="Sabar M."/>
            <person name="Matton D.P."/>
        </authorList>
    </citation>
    <scope>NUCLEOTIDE SEQUENCE</scope>
</reference>
<protein>
    <submittedName>
        <fullName evidence="2">Putative ovule protein</fullName>
    </submittedName>
</protein>
<evidence type="ECO:0000256" key="1">
    <source>
        <dbReference type="SAM" id="Phobius"/>
    </source>
</evidence>
<proteinExistence type="predicted"/>
<keyword evidence="1" id="KW-0472">Membrane</keyword>
<feature type="transmembrane region" description="Helical" evidence="1">
    <location>
        <begin position="37"/>
        <end position="57"/>
    </location>
</feature>
<keyword evidence="1" id="KW-0812">Transmembrane</keyword>
<organism evidence="2">
    <name type="scientific">Solanum chacoense</name>
    <name type="common">Chaco potato</name>
    <dbReference type="NCBI Taxonomy" id="4108"/>
    <lineage>
        <taxon>Eukaryota</taxon>
        <taxon>Viridiplantae</taxon>
        <taxon>Streptophyta</taxon>
        <taxon>Embryophyta</taxon>
        <taxon>Tracheophyta</taxon>
        <taxon>Spermatophyta</taxon>
        <taxon>Magnoliopsida</taxon>
        <taxon>eudicotyledons</taxon>
        <taxon>Gunneridae</taxon>
        <taxon>Pentapetalae</taxon>
        <taxon>asterids</taxon>
        <taxon>lamiids</taxon>
        <taxon>Solanales</taxon>
        <taxon>Solanaceae</taxon>
        <taxon>Solanoideae</taxon>
        <taxon>Solaneae</taxon>
        <taxon>Solanum</taxon>
    </lineage>
</organism>
<sequence>MFLQKIQVVLKRISLTRECDLVASGEPRIASRDKRTIYLLLVYLVPLKTLRVAPFVIPLI</sequence>
<dbReference type="AlphaFoldDB" id="A0A0V0IEY8"/>
<name>A0A0V0IEY8_SOLCH</name>